<dbReference type="Proteomes" id="UP000324176">
    <property type="component" value="Unassembled WGS sequence"/>
</dbReference>
<dbReference type="InterPro" id="IPR013230">
    <property type="entry name" value="Peptidase_M15A_C"/>
</dbReference>
<comment type="caution">
    <text evidence="2">The sequence shown here is derived from an EMBL/GenBank/DDBJ whole genome shotgun (WGS) entry which is preliminary data.</text>
</comment>
<evidence type="ECO:0000259" key="1">
    <source>
        <dbReference type="Pfam" id="PF08291"/>
    </source>
</evidence>
<sequence length="118" mass="13472">MYVITFTPIREHYGIPFVPNSRYRISELNRAIHGTKVSQHTLGQAVDVEVKVVSNYDITIWISKNLQFDQLILENYTSGIPDSACVHYSYVKKKDNRMNLLTIEARKHASDSSNNGSL</sequence>
<proteinExistence type="predicted"/>
<feature type="domain" description="Peptidase M15A C-terminal" evidence="1">
    <location>
        <begin position="6"/>
        <end position="65"/>
    </location>
</feature>
<dbReference type="InterPro" id="IPR009045">
    <property type="entry name" value="Zn_M74/Hedgehog-like"/>
</dbReference>
<evidence type="ECO:0000313" key="2">
    <source>
        <dbReference type="EMBL" id="TYP78338.1"/>
    </source>
</evidence>
<name>A0A5D3Y8X4_9PROT</name>
<dbReference type="EMBL" id="VNHT01000076">
    <property type="protein sequence ID" value="TYP78338.1"/>
    <property type="molecule type" value="Genomic_DNA"/>
</dbReference>
<dbReference type="OrthoDB" id="5242612at2"/>
<dbReference type="Pfam" id="PF08291">
    <property type="entry name" value="Peptidase_M15_3"/>
    <property type="match status" value="1"/>
</dbReference>
<accession>A0A5D3Y8X4</accession>
<evidence type="ECO:0000313" key="3">
    <source>
        <dbReference type="Proteomes" id="UP000324176"/>
    </source>
</evidence>
<organism evidence="2 3">
    <name type="scientific">Nitrosomonas communis</name>
    <dbReference type="NCBI Taxonomy" id="44574"/>
    <lineage>
        <taxon>Bacteria</taxon>
        <taxon>Pseudomonadati</taxon>
        <taxon>Pseudomonadota</taxon>
        <taxon>Betaproteobacteria</taxon>
        <taxon>Nitrosomonadales</taxon>
        <taxon>Nitrosomonadaceae</taxon>
        <taxon>Nitrosomonas</taxon>
    </lineage>
</organism>
<dbReference type="AlphaFoldDB" id="A0A5D3Y8X4"/>
<protein>
    <submittedName>
        <fullName evidence="2">Peptidase M15-like protein</fullName>
    </submittedName>
</protein>
<reference evidence="2 3" key="1">
    <citation type="submission" date="2019-07" db="EMBL/GenBank/DDBJ databases">
        <title>Active sludge and wastewater microbial communities from Klosterneuburg, Austria.</title>
        <authorList>
            <person name="Wagner M."/>
        </authorList>
    </citation>
    <scope>NUCLEOTIDE SEQUENCE [LARGE SCALE GENOMIC DNA]</scope>
    <source>
        <strain evidence="2 3">Nm2</strain>
    </source>
</reference>
<dbReference type="Gene3D" id="3.30.1380.10">
    <property type="match status" value="1"/>
</dbReference>
<dbReference type="SUPFAM" id="SSF55166">
    <property type="entry name" value="Hedgehog/DD-peptidase"/>
    <property type="match status" value="1"/>
</dbReference>
<gene>
    <name evidence="2" type="ORF">BCL69_107618</name>
</gene>
<dbReference type="RefSeq" id="WP_052752218.1">
    <property type="nucleotide sequence ID" value="NZ_CP011451.1"/>
</dbReference>